<evidence type="ECO:0000313" key="2">
    <source>
        <dbReference type="EMBL" id="MEM4987477.1"/>
    </source>
</evidence>
<accession>A0ABU9PTY8</accession>
<feature type="region of interest" description="Disordered" evidence="1">
    <location>
        <begin position="1"/>
        <end position="61"/>
    </location>
</feature>
<keyword evidence="3" id="KW-1185">Reference proteome</keyword>
<proteinExistence type="predicted"/>
<gene>
    <name evidence="2" type="ORF">V8G57_08775</name>
</gene>
<evidence type="ECO:0000313" key="3">
    <source>
        <dbReference type="Proteomes" id="UP001495910"/>
    </source>
</evidence>
<comment type="caution">
    <text evidence="2">The sequence shown here is derived from an EMBL/GenBank/DDBJ whole genome shotgun (WGS) entry which is preliminary data.</text>
</comment>
<feature type="compositionally biased region" description="Basic and acidic residues" evidence="1">
    <location>
        <begin position="8"/>
        <end position="33"/>
    </location>
</feature>
<reference evidence="2 3" key="1">
    <citation type="submission" date="2024-02" db="EMBL/GenBank/DDBJ databases">
        <title>Draft genome sequence of Collimonas sp. strain H4R21, an effective mineral-weathering bacterial strain isolated from the beech rhizosphere.</title>
        <authorList>
            <person name="Morin E."/>
            <person name="Uroz S."/>
            <person name="Leveau J.H.J."/>
            <person name="Kumar R."/>
            <person name="Rey M.W."/>
            <person name="Pham J."/>
        </authorList>
    </citation>
    <scope>NUCLEOTIDE SEQUENCE [LARGE SCALE GENOMIC DNA]</scope>
    <source>
        <strain evidence="2 3">H4R21</strain>
    </source>
</reference>
<evidence type="ECO:0000256" key="1">
    <source>
        <dbReference type="SAM" id="MobiDB-lite"/>
    </source>
</evidence>
<name>A0ABU9PTY8_9BURK</name>
<dbReference type="Proteomes" id="UP001495910">
    <property type="component" value="Unassembled WGS sequence"/>
</dbReference>
<sequence>MAKTNFQYEKRQKELEKKKKKEEKLKRKLEKGSSTEVETEDTADSELPASGEPASDEPKQP</sequence>
<dbReference type="EMBL" id="JBANDC010000005">
    <property type="protein sequence ID" value="MEM4987477.1"/>
    <property type="molecule type" value="Genomic_DNA"/>
</dbReference>
<organism evidence="2 3">
    <name type="scientific">Collimonas rhizosphaerae</name>
    <dbReference type="NCBI Taxonomy" id="3126357"/>
    <lineage>
        <taxon>Bacteria</taxon>
        <taxon>Pseudomonadati</taxon>
        <taxon>Pseudomonadota</taxon>
        <taxon>Betaproteobacteria</taxon>
        <taxon>Burkholderiales</taxon>
        <taxon>Oxalobacteraceae</taxon>
        <taxon>Collimonas</taxon>
    </lineage>
</organism>
<dbReference type="RefSeq" id="WP_092397350.1">
    <property type="nucleotide sequence ID" value="NZ_JBANDC010000005.1"/>
</dbReference>
<protein>
    <submittedName>
        <fullName evidence="2">Uncharacterized protein</fullName>
    </submittedName>
</protein>